<dbReference type="SMART" id="SM00849">
    <property type="entry name" value="Lactamase_B"/>
    <property type="match status" value="1"/>
</dbReference>
<dbReference type="CDD" id="cd07731">
    <property type="entry name" value="ComA-like_MBL-fold"/>
    <property type="match status" value="1"/>
</dbReference>
<reference evidence="8" key="1">
    <citation type="journal article" date="2014" name="Int. J. Syst. Evol. Microbiol.">
        <title>Complete genome of a new Firmicutes species belonging to the dominant human colonic microbiota ('Ruminococcus bicirculans') reveals two chromosomes and a selective capacity to utilize plant glucans.</title>
        <authorList>
            <consortium name="NISC Comparative Sequencing Program"/>
            <person name="Wegmann U."/>
            <person name="Louis P."/>
            <person name="Goesmann A."/>
            <person name="Henrissat B."/>
            <person name="Duncan S.H."/>
            <person name="Flint H.J."/>
        </authorList>
    </citation>
    <scope>NUCLEOTIDE SEQUENCE</scope>
    <source>
        <strain evidence="8">CECT 7703</strain>
    </source>
</reference>
<dbReference type="InterPro" id="IPR001279">
    <property type="entry name" value="Metallo-B-lactamas"/>
</dbReference>
<proteinExistence type="predicted"/>
<feature type="transmembrane region" description="Helical" evidence="6">
    <location>
        <begin position="338"/>
        <end position="359"/>
    </location>
</feature>
<evidence type="ECO:0000256" key="3">
    <source>
        <dbReference type="ARBA" id="ARBA00022692"/>
    </source>
</evidence>
<feature type="transmembrane region" description="Helical" evidence="6">
    <location>
        <begin position="277"/>
        <end position="297"/>
    </location>
</feature>
<keyword evidence="5 6" id="KW-0472">Membrane</keyword>
<dbReference type="PANTHER" id="PTHR30619:SF1">
    <property type="entry name" value="RECOMBINATION PROTEIN 2"/>
    <property type="match status" value="1"/>
</dbReference>
<evidence type="ECO:0000313" key="8">
    <source>
        <dbReference type="EMBL" id="MDN3575606.1"/>
    </source>
</evidence>
<dbReference type="InterPro" id="IPR025405">
    <property type="entry name" value="DUF4131"/>
</dbReference>
<evidence type="ECO:0000313" key="9">
    <source>
        <dbReference type="Proteomes" id="UP001180081"/>
    </source>
</evidence>
<dbReference type="Pfam" id="PF03772">
    <property type="entry name" value="Competence"/>
    <property type="match status" value="1"/>
</dbReference>
<feature type="transmembrane region" description="Helical" evidence="6">
    <location>
        <begin position="304"/>
        <end position="326"/>
    </location>
</feature>
<accession>A0ABT8B1Q8</accession>
<evidence type="ECO:0000259" key="7">
    <source>
        <dbReference type="SMART" id="SM00849"/>
    </source>
</evidence>
<protein>
    <submittedName>
        <fullName evidence="8">DNA internalization-related competence protein ComEC/Rec2</fullName>
    </submittedName>
</protein>
<dbReference type="InterPro" id="IPR004477">
    <property type="entry name" value="ComEC_N"/>
</dbReference>
<keyword evidence="4 6" id="KW-1133">Transmembrane helix</keyword>
<evidence type="ECO:0000256" key="6">
    <source>
        <dbReference type="SAM" id="Phobius"/>
    </source>
</evidence>
<dbReference type="RefSeq" id="WP_290331250.1">
    <property type="nucleotide sequence ID" value="NZ_JAUFPU010000002.1"/>
</dbReference>
<evidence type="ECO:0000256" key="2">
    <source>
        <dbReference type="ARBA" id="ARBA00022475"/>
    </source>
</evidence>
<dbReference type="Pfam" id="PF13567">
    <property type="entry name" value="DUF4131"/>
    <property type="match status" value="1"/>
</dbReference>
<dbReference type="NCBIfam" id="TIGR00361">
    <property type="entry name" value="ComEC_Rec2"/>
    <property type="match status" value="1"/>
</dbReference>
<dbReference type="NCBIfam" id="TIGR00360">
    <property type="entry name" value="ComEC_N-term"/>
    <property type="match status" value="1"/>
</dbReference>
<dbReference type="PANTHER" id="PTHR30619">
    <property type="entry name" value="DNA INTERNALIZATION/COMPETENCE PROTEIN COMEC/REC2"/>
    <property type="match status" value="1"/>
</dbReference>
<dbReference type="Proteomes" id="UP001180081">
    <property type="component" value="Unassembled WGS sequence"/>
</dbReference>
<dbReference type="EMBL" id="JAUFPU010000002">
    <property type="protein sequence ID" value="MDN3575606.1"/>
    <property type="molecule type" value="Genomic_DNA"/>
</dbReference>
<organism evidence="8 9">
    <name type="scientific">Chitinimonas viridis</name>
    <dbReference type="NCBI Taxonomy" id="664880"/>
    <lineage>
        <taxon>Bacteria</taxon>
        <taxon>Pseudomonadati</taxon>
        <taxon>Pseudomonadota</taxon>
        <taxon>Betaproteobacteria</taxon>
        <taxon>Neisseriales</taxon>
        <taxon>Chitinibacteraceae</taxon>
        <taxon>Chitinimonas</taxon>
    </lineage>
</organism>
<evidence type="ECO:0000256" key="5">
    <source>
        <dbReference type="ARBA" id="ARBA00023136"/>
    </source>
</evidence>
<keyword evidence="3 6" id="KW-0812">Transmembrane</keyword>
<name>A0ABT8B1Q8_9NEIS</name>
<comment type="subcellular location">
    <subcellularLocation>
        <location evidence="1">Cell membrane</location>
        <topology evidence="1">Multi-pass membrane protein</topology>
    </subcellularLocation>
</comment>
<feature type="transmembrane region" description="Helical" evidence="6">
    <location>
        <begin position="379"/>
        <end position="398"/>
    </location>
</feature>
<reference evidence="8" key="2">
    <citation type="submission" date="2023-06" db="EMBL/GenBank/DDBJ databases">
        <authorList>
            <person name="Lucena T."/>
            <person name="Sun Q."/>
        </authorList>
    </citation>
    <scope>NUCLEOTIDE SEQUENCE</scope>
    <source>
        <strain evidence="8">CECT 7703</strain>
    </source>
</reference>
<dbReference type="Pfam" id="PF00753">
    <property type="entry name" value="Lactamase_B"/>
    <property type="match status" value="1"/>
</dbReference>
<evidence type="ECO:0000256" key="1">
    <source>
        <dbReference type="ARBA" id="ARBA00004651"/>
    </source>
</evidence>
<keyword evidence="2" id="KW-1003">Cell membrane</keyword>
<keyword evidence="9" id="KW-1185">Reference proteome</keyword>
<feature type="transmembrane region" description="Helical" evidence="6">
    <location>
        <begin position="239"/>
        <end position="262"/>
    </location>
</feature>
<dbReference type="InterPro" id="IPR036866">
    <property type="entry name" value="RibonucZ/Hydroxyglut_hydro"/>
</dbReference>
<sequence>MRLVIIAFVAGVVWLQFQAALPPLWPGLLLAAVAAAWAWRQPRWRIGLCLLAALGLGASYATWRADIRLAQQLPSSLELKPLQIEGVVAGLPQPSQYGPRLRFAVEQAPPGVPALLLLNDYARPAQDWHAGERWRLTVRLKRPHGSLNPGSFDYQAWLLGEGIGATGSIAKRSRSLLDAHDQGPGSLLHRSRAWLAQRIQQQLPEQPFAGVIVALVIGEQSGISQDQWRLFRQTGITHLVSISGLHVTLVAGLLGAAVGWLWRRSARLTLQLPARKAALIAAVAGALAYSVLAGFSVPTQRTLYMLVVAAIALASHRALSISTIWTLALGTTVLLDPWAVLSAGFWLSYLTVGAMLWALSGRHGHSQGWRQRLLQWGTVQWAATLGSLPLLLLLFQQLPLASPLANAIAIPLISSVVTPLALLGALDPTGLLLQLAHWLLTQTLWLISPLAESRLQWTQAAPAGWLILPAALATALLLLPRGAPGKPACCALLLPLLLPLHQAMPQGHFRATVYDVGQGLAVLVETPRHALLFDTGPEGGGGRTVPSALRASGIKTLDALVLSHNDGDHTGGAALVLQEVGVNRIVGTALAANKLPAGRPIPPHLPCRAGQQWVWDGIRFAMLHPQTAGSMVGGDNASSCVLRISGPGGSLLLPGDIGMKEEALLVGQAQDLTADVLVIPHHGSDTASSPAFIDAVSPRLAIATAGYRNHFRHPRPAVVARYQAAGAKVLRSDVDGAVRLDFAPNGLAVSRWREIKRRYWHRPG</sequence>
<dbReference type="SUPFAM" id="SSF56281">
    <property type="entry name" value="Metallo-hydrolase/oxidoreductase"/>
    <property type="match status" value="1"/>
</dbReference>
<dbReference type="InterPro" id="IPR052159">
    <property type="entry name" value="Competence_DNA_uptake"/>
</dbReference>
<feature type="transmembrane region" description="Helical" evidence="6">
    <location>
        <begin position="43"/>
        <end position="63"/>
    </location>
</feature>
<evidence type="ECO:0000256" key="4">
    <source>
        <dbReference type="ARBA" id="ARBA00022989"/>
    </source>
</evidence>
<feature type="domain" description="Metallo-beta-lactamase" evidence="7">
    <location>
        <begin position="518"/>
        <end position="710"/>
    </location>
</feature>
<gene>
    <name evidence="8" type="ORF">QWZ03_02315</name>
</gene>
<comment type="caution">
    <text evidence="8">The sequence shown here is derived from an EMBL/GenBank/DDBJ whole genome shotgun (WGS) entry which is preliminary data.</text>
</comment>
<dbReference type="InterPro" id="IPR004797">
    <property type="entry name" value="Competence_ComEC/Rec2"/>
</dbReference>
<dbReference type="Gene3D" id="3.60.15.10">
    <property type="entry name" value="Ribonuclease Z/Hydroxyacylglutathione hydrolase-like"/>
    <property type="match status" value="1"/>
</dbReference>
<dbReference type="InterPro" id="IPR035681">
    <property type="entry name" value="ComA-like_MBL"/>
</dbReference>